<protein>
    <submittedName>
        <fullName evidence="1">Uncharacterized protein</fullName>
    </submittedName>
</protein>
<evidence type="ECO:0000313" key="1">
    <source>
        <dbReference type="EMBL" id="KIM73837.1"/>
    </source>
</evidence>
<proteinExistence type="predicted"/>
<organism evidence="1 2">
    <name type="scientific">Piloderma croceum (strain F 1598)</name>
    <dbReference type="NCBI Taxonomy" id="765440"/>
    <lineage>
        <taxon>Eukaryota</taxon>
        <taxon>Fungi</taxon>
        <taxon>Dikarya</taxon>
        <taxon>Basidiomycota</taxon>
        <taxon>Agaricomycotina</taxon>
        <taxon>Agaricomycetes</taxon>
        <taxon>Agaricomycetidae</taxon>
        <taxon>Atheliales</taxon>
        <taxon>Atheliaceae</taxon>
        <taxon>Piloderma</taxon>
    </lineage>
</organism>
<sequence length="139" mass="14983">MLLGIPLITLLRQPLPVLPLAPNASIVGTGTMALVNVPSQTMDSLAVNPSLTKSGRLWLWVSNYALGSMGPMVAELPLHVITSISAPAAAWTRIMHNPALRNEFFLIVTPLKWDKWHKLLEEADGLTLVQVAPPASSAM</sequence>
<dbReference type="AlphaFoldDB" id="A0A0C3B932"/>
<keyword evidence="2" id="KW-1185">Reference proteome</keyword>
<dbReference type="HOGENOM" id="CLU_1845864_0_0_1"/>
<dbReference type="InParanoid" id="A0A0C3B932"/>
<accession>A0A0C3B932</accession>
<gene>
    <name evidence="1" type="ORF">PILCRDRAFT_14907</name>
</gene>
<dbReference type="Proteomes" id="UP000054166">
    <property type="component" value="Unassembled WGS sequence"/>
</dbReference>
<dbReference type="EMBL" id="KN833072">
    <property type="protein sequence ID" value="KIM73837.1"/>
    <property type="molecule type" value="Genomic_DNA"/>
</dbReference>
<reference evidence="1 2" key="1">
    <citation type="submission" date="2014-04" db="EMBL/GenBank/DDBJ databases">
        <authorList>
            <consortium name="DOE Joint Genome Institute"/>
            <person name="Kuo A."/>
            <person name="Tarkka M."/>
            <person name="Buscot F."/>
            <person name="Kohler A."/>
            <person name="Nagy L.G."/>
            <person name="Floudas D."/>
            <person name="Copeland A."/>
            <person name="Barry K.W."/>
            <person name="Cichocki N."/>
            <person name="Veneault-Fourrey C."/>
            <person name="LaButti K."/>
            <person name="Lindquist E.A."/>
            <person name="Lipzen A."/>
            <person name="Lundell T."/>
            <person name="Morin E."/>
            <person name="Murat C."/>
            <person name="Sun H."/>
            <person name="Tunlid A."/>
            <person name="Henrissat B."/>
            <person name="Grigoriev I.V."/>
            <person name="Hibbett D.S."/>
            <person name="Martin F."/>
            <person name="Nordberg H.P."/>
            <person name="Cantor M.N."/>
            <person name="Hua S.X."/>
        </authorList>
    </citation>
    <scope>NUCLEOTIDE SEQUENCE [LARGE SCALE GENOMIC DNA]</scope>
    <source>
        <strain evidence="1 2">F 1598</strain>
    </source>
</reference>
<reference evidence="2" key="2">
    <citation type="submission" date="2015-01" db="EMBL/GenBank/DDBJ databases">
        <title>Evolutionary Origins and Diversification of the Mycorrhizal Mutualists.</title>
        <authorList>
            <consortium name="DOE Joint Genome Institute"/>
            <consortium name="Mycorrhizal Genomics Consortium"/>
            <person name="Kohler A."/>
            <person name="Kuo A."/>
            <person name="Nagy L.G."/>
            <person name="Floudas D."/>
            <person name="Copeland A."/>
            <person name="Barry K.W."/>
            <person name="Cichocki N."/>
            <person name="Veneault-Fourrey C."/>
            <person name="LaButti K."/>
            <person name="Lindquist E.A."/>
            <person name="Lipzen A."/>
            <person name="Lundell T."/>
            <person name="Morin E."/>
            <person name="Murat C."/>
            <person name="Riley R."/>
            <person name="Ohm R."/>
            <person name="Sun H."/>
            <person name="Tunlid A."/>
            <person name="Henrissat B."/>
            <person name="Grigoriev I.V."/>
            <person name="Hibbett D.S."/>
            <person name="Martin F."/>
        </authorList>
    </citation>
    <scope>NUCLEOTIDE SEQUENCE [LARGE SCALE GENOMIC DNA]</scope>
    <source>
        <strain evidence="2">F 1598</strain>
    </source>
</reference>
<name>A0A0C3B932_PILCF</name>
<evidence type="ECO:0000313" key="2">
    <source>
        <dbReference type="Proteomes" id="UP000054166"/>
    </source>
</evidence>